<organism evidence="2">
    <name type="scientific">bioreactor metagenome</name>
    <dbReference type="NCBI Taxonomy" id="1076179"/>
    <lineage>
        <taxon>unclassified sequences</taxon>
        <taxon>metagenomes</taxon>
        <taxon>ecological metagenomes</taxon>
    </lineage>
</organism>
<protein>
    <recommendedName>
        <fullName evidence="3">Plasmid recombination enzyme</fullName>
    </recommendedName>
</protein>
<proteinExistence type="predicted"/>
<gene>
    <name evidence="2" type="ORF">SDC9_185313</name>
</gene>
<name>A0A645HHD0_9ZZZZ</name>
<evidence type="ECO:0008006" key="3">
    <source>
        <dbReference type="Google" id="ProtNLM"/>
    </source>
</evidence>
<evidence type="ECO:0000313" key="2">
    <source>
        <dbReference type="EMBL" id="MPN37792.1"/>
    </source>
</evidence>
<reference evidence="2" key="1">
    <citation type="submission" date="2019-08" db="EMBL/GenBank/DDBJ databases">
        <authorList>
            <person name="Kucharzyk K."/>
            <person name="Murdoch R.W."/>
            <person name="Higgins S."/>
            <person name="Loffler F."/>
        </authorList>
    </citation>
    <scope>NUCLEOTIDE SEQUENCE</scope>
</reference>
<comment type="caution">
    <text evidence="2">The sequence shown here is derived from an EMBL/GenBank/DDBJ whole genome shotgun (WGS) entry which is preliminary data.</text>
</comment>
<dbReference type="AlphaFoldDB" id="A0A645HHD0"/>
<feature type="coiled-coil region" evidence="1">
    <location>
        <begin position="25"/>
        <end position="59"/>
    </location>
</feature>
<sequence>MERYEIEWEHKGTHEKHLSVLDYKKQERSAEVEKLSNEIVQKKSEVKSLSNRVRNYEEGTRDLSDLDKKLDTEMEYQLPEPQGFMTAKAYKSKIVEPLIKRLKALVKNVLARCYEAWDSYYRLNNDNGRLYRENEQLTKINDRLSTENTKLKDVNKDYNLLRKVFGKPQLDNLVEQAKQSKQCDKRFRNNNYER</sequence>
<keyword evidence="1" id="KW-0175">Coiled coil</keyword>
<dbReference type="EMBL" id="VSSQ01092654">
    <property type="protein sequence ID" value="MPN37792.1"/>
    <property type="molecule type" value="Genomic_DNA"/>
</dbReference>
<accession>A0A645HHD0</accession>
<evidence type="ECO:0000256" key="1">
    <source>
        <dbReference type="SAM" id="Coils"/>
    </source>
</evidence>